<feature type="domain" description="ABC transporter" evidence="4">
    <location>
        <begin position="17"/>
        <end position="251"/>
    </location>
</feature>
<dbReference type="PANTHER" id="PTHR42788:SF21">
    <property type="entry name" value="ABC TRANSPORTER ATP-BINDING PROTEIN"/>
    <property type="match status" value="1"/>
</dbReference>
<evidence type="ECO:0000313" key="5">
    <source>
        <dbReference type="EMBL" id="HJA71040.1"/>
    </source>
</evidence>
<dbReference type="PANTHER" id="PTHR42788">
    <property type="entry name" value="TAURINE IMPORT ATP-BINDING PROTEIN-RELATED"/>
    <property type="match status" value="1"/>
</dbReference>
<evidence type="ECO:0000313" key="6">
    <source>
        <dbReference type="Proteomes" id="UP000823900"/>
    </source>
</evidence>
<reference evidence="5" key="2">
    <citation type="submission" date="2021-04" db="EMBL/GenBank/DDBJ databases">
        <authorList>
            <person name="Gilroy R."/>
        </authorList>
    </citation>
    <scope>NUCLEOTIDE SEQUENCE</scope>
    <source>
        <strain evidence="5">CHK178-16964</strain>
    </source>
</reference>
<dbReference type="SUPFAM" id="SSF52540">
    <property type="entry name" value="P-loop containing nucleoside triphosphate hydrolases"/>
    <property type="match status" value="1"/>
</dbReference>
<dbReference type="InterPro" id="IPR050166">
    <property type="entry name" value="ABC_transporter_ATP-bind"/>
</dbReference>
<dbReference type="InterPro" id="IPR027417">
    <property type="entry name" value="P-loop_NTPase"/>
</dbReference>
<name>A0A9D2HGB0_9FIRM</name>
<dbReference type="PROSITE" id="PS50893">
    <property type="entry name" value="ABC_TRANSPORTER_2"/>
    <property type="match status" value="1"/>
</dbReference>
<proteinExistence type="predicted"/>
<dbReference type="InterPro" id="IPR017871">
    <property type="entry name" value="ABC_transporter-like_CS"/>
</dbReference>
<reference evidence="5" key="1">
    <citation type="journal article" date="2021" name="PeerJ">
        <title>Extensive microbial diversity within the chicken gut microbiome revealed by metagenomics and culture.</title>
        <authorList>
            <person name="Gilroy R."/>
            <person name="Ravi A."/>
            <person name="Getino M."/>
            <person name="Pursley I."/>
            <person name="Horton D.L."/>
            <person name="Alikhan N.F."/>
            <person name="Baker D."/>
            <person name="Gharbi K."/>
            <person name="Hall N."/>
            <person name="Watson M."/>
            <person name="Adriaenssens E.M."/>
            <person name="Foster-Nyarko E."/>
            <person name="Jarju S."/>
            <person name="Secka A."/>
            <person name="Antonio M."/>
            <person name="Oren A."/>
            <person name="Chaudhuri R.R."/>
            <person name="La Ragione R."/>
            <person name="Hildebrand F."/>
            <person name="Pallen M.J."/>
        </authorList>
    </citation>
    <scope>NUCLEOTIDE SEQUENCE</scope>
    <source>
        <strain evidence="5">CHK178-16964</strain>
    </source>
</reference>
<dbReference type="GO" id="GO:0005524">
    <property type="term" value="F:ATP binding"/>
    <property type="evidence" value="ECO:0007669"/>
    <property type="project" value="UniProtKB-KW"/>
</dbReference>
<dbReference type="InterPro" id="IPR003439">
    <property type="entry name" value="ABC_transporter-like_ATP-bd"/>
</dbReference>
<organism evidence="5 6">
    <name type="scientific">Candidatus Lachnoclostridium stercoravium</name>
    <dbReference type="NCBI Taxonomy" id="2838633"/>
    <lineage>
        <taxon>Bacteria</taxon>
        <taxon>Bacillati</taxon>
        <taxon>Bacillota</taxon>
        <taxon>Clostridia</taxon>
        <taxon>Lachnospirales</taxon>
        <taxon>Lachnospiraceae</taxon>
    </lineage>
</organism>
<keyword evidence="2" id="KW-0547">Nucleotide-binding</keyword>
<dbReference type="Pfam" id="PF00005">
    <property type="entry name" value="ABC_tran"/>
    <property type="match status" value="1"/>
</dbReference>
<keyword evidence="3 5" id="KW-0067">ATP-binding</keyword>
<dbReference type="EMBL" id="DWZA01000051">
    <property type="protein sequence ID" value="HJA71040.1"/>
    <property type="molecule type" value="Genomic_DNA"/>
</dbReference>
<evidence type="ECO:0000259" key="4">
    <source>
        <dbReference type="PROSITE" id="PS50893"/>
    </source>
</evidence>
<sequence length="268" mass="29457">MERNLPPGTCDGEPPLLDIRNLSYSYHTSEGETLALSDISFSVNKGEFIAVAGPSGCGKSTLLSLIIGLLSPDEGAVLLKGAPVGRGMNAASDIGYMPQRDHLFEWRSVFSNAALGLEIQKKLNPQSAEKLHTLLKTYGLGDFENARPSALSGGMRQRAAFIRTLVLDPELLLLDEPFSALDYQTRLDVCDDISHMIRSTKKTAILITHDLSEAISMADRVIVLSKRPGTVKKILPLSFEDGLTPLERRNAPEFPSYFNQLWKELKQS</sequence>
<evidence type="ECO:0000256" key="2">
    <source>
        <dbReference type="ARBA" id="ARBA00022741"/>
    </source>
</evidence>
<keyword evidence="1" id="KW-0813">Transport</keyword>
<gene>
    <name evidence="5" type="ORF">IAA07_05585</name>
</gene>
<protein>
    <submittedName>
        <fullName evidence="5">ATP-binding cassette domain-containing protein</fullName>
    </submittedName>
</protein>
<dbReference type="AlphaFoldDB" id="A0A9D2HGB0"/>
<dbReference type="Proteomes" id="UP000823900">
    <property type="component" value="Unassembled WGS sequence"/>
</dbReference>
<evidence type="ECO:0000256" key="1">
    <source>
        <dbReference type="ARBA" id="ARBA00022448"/>
    </source>
</evidence>
<accession>A0A9D2HGB0</accession>
<dbReference type="SMART" id="SM00382">
    <property type="entry name" value="AAA"/>
    <property type="match status" value="1"/>
</dbReference>
<dbReference type="Gene3D" id="3.40.50.300">
    <property type="entry name" value="P-loop containing nucleotide triphosphate hydrolases"/>
    <property type="match status" value="1"/>
</dbReference>
<comment type="caution">
    <text evidence="5">The sequence shown here is derived from an EMBL/GenBank/DDBJ whole genome shotgun (WGS) entry which is preliminary data.</text>
</comment>
<dbReference type="GO" id="GO:0016887">
    <property type="term" value="F:ATP hydrolysis activity"/>
    <property type="evidence" value="ECO:0007669"/>
    <property type="project" value="InterPro"/>
</dbReference>
<evidence type="ECO:0000256" key="3">
    <source>
        <dbReference type="ARBA" id="ARBA00022840"/>
    </source>
</evidence>
<dbReference type="InterPro" id="IPR003593">
    <property type="entry name" value="AAA+_ATPase"/>
</dbReference>
<dbReference type="PROSITE" id="PS00211">
    <property type="entry name" value="ABC_TRANSPORTER_1"/>
    <property type="match status" value="1"/>
</dbReference>